<organism evidence="2 3">
    <name type="scientific">Mycena alexandri</name>
    <dbReference type="NCBI Taxonomy" id="1745969"/>
    <lineage>
        <taxon>Eukaryota</taxon>
        <taxon>Fungi</taxon>
        <taxon>Dikarya</taxon>
        <taxon>Basidiomycota</taxon>
        <taxon>Agaricomycotina</taxon>
        <taxon>Agaricomycetes</taxon>
        <taxon>Agaricomycetidae</taxon>
        <taxon>Agaricales</taxon>
        <taxon>Marasmiineae</taxon>
        <taxon>Mycenaceae</taxon>
        <taxon>Mycena</taxon>
    </lineage>
</organism>
<dbReference type="EMBL" id="JARJCM010000142">
    <property type="protein sequence ID" value="KAJ7026195.1"/>
    <property type="molecule type" value="Genomic_DNA"/>
</dbReference>
<protein>
    <submittedName>
        <fullName evidence="2">Uncharacterized protein</fullName>
    </submittedName>
</protein>
<comment type="caution">
    <text evidence="2">The sequence shown here is derived from an EMBL/GenBank/DDBJ whole genome shotgun (WGS) entry which is preliminary data.</text>
</comment>
<dbReference type="Proteomes" id="UP001218188">
    <property type="component" value="Unassembled WGS sequence"/>
</dbReference>
<sequence>MDDSPQDDDHWTIAWTNALDTYLKDVDARKELEENAPKRRSYSRSVTDGEAPEGAWASMRYMHDLTAERQEMGAGMRETGDYHDYLRNKRHTFTPEERKHNDKMWADRREARLKHRRKAFEAQGRCLRGRQYKTRVPGHLIAERGSTVV</sequence>
<evidence type="ECO:0000256" key="1">
    <source>
        <dbReference type="SAM" id="MobiDB-lite"/>
    </source>
</evidence>
<reference evidence="2" key="1">
    <citation type="submission" date="2023-03" db="EMBL/GenBank/DDBJ databases">
        <title>Massive genome expansion in bonnet fungi (Mycena s.s.) driven by repeated elements and novel gene families across ecological guilds.</title>
        <authorList>
            <consortium name="Lawrence Berkeley National Laboratory"/>
            <person name="Harder C.B."/>
            <person name="Miyauchi S."/>
            <person name="Viragh M."/>
            <person name="Kuo A."/>
            <person name="Thoen E."/>
            <person name="Andreopoulos B."/>
            <person name="Lu D."/>
            <person name="Skrede I."/>
            <person name="Drula E."/>
            <person name="Henrissat B."/>
            <person name="Morin E."/>
            <person name="Kohler A."/>
            <person name="Barry K."/>
            <person name="LaButti K."/>
            <person name="Morin E."/>
            <person name="Salamov A."/>
            <person name="Lipzen A."/>
            <person name="Mereny Z."/>
            <person name="Hegedus B."/>
            <person name="Baldrian P."/>
            <person name="Stursova M."/>
            <person name="Weitz H."/>
            <person name="Taylor A."/>
            <person name="Grigoriev I.V."/>
            <person name="Nagy L.G."/>
            <person name="Martin F."/>
            <person name="Kauserud H."/>
        </authorList>
    </citation>
    <scope>NUCLEOTIDE SEQUENCE</scope>
    <source>
        <strain evidence="2">CBHHK200</strain>
    </source>
</reference>
<accession>A0AAD6WVC9</accession>
<gene>
    <name evidence="2" type="ORF">C8F04DRAFT_1268367</name>
</gene>
<feature type="region of interest" description="Disordered" evidence="1">
    <location>
        <begin position="33"/>
        <end position="55"/>
    </location>
</feature>
<keyword evidence="3" id="KW-1185">Reference proteome</keyword>
<proteinExistence type="predicted"/>
<dbReference type="AlphaFoldDB" id="A0AAD6WVC9"/>
<evidence type="ECO:0000313" key="3">
    <source>
        <dbReference type="Proteomes" id="UP001218188"/>
    </source>
</evidence>
<name>A0AAD6WVC9_9AGAR</name>
<evidence type="ECO:0000313" key="2">
    <source>
        <dbReference type="EMBL" id="KAJ7026195.1"/>
    </source>
</evidence>